<dbReference type="PROSITE" id="PS50883">
    <property type="entry name" value="EAL"/>
    <property type="match status" value="1"/>
</dbReference>
<dbReference type="PANTHER" id="PTHR44757:SF2">
    <property type="entry name" value="BIOFILM ARCHITECTURE MAINTENANCE PROTEIN MBAA"/>
    <property type="match status" value="1"/>
</dbReference>
<reference evidence="5 6" key="1">
    <citation type="submission" date="2018-08" db="EMBL/GenBank/DDBJ databases">
        <title>Thalassotalea euphylliae genome.</title>
        <authorList>
            <person name="Summers S."/>
            <person name="Rice S.A."/>
            <person name="Freckelton M.L."/>
            <person name="Nedved B.T."/>
            <person name="Hadfield M.G."/>
        </authorList>
    </citation>
    <scope>NUCLEOTIDE SEQUENCE [LARGE SCALE GENOMIC DNA]</scope>
    <source>
        <strain evidence="5 6">H1</strain>
    </source>
</reference>
<sequence>MYNELNVLIIDDDDIERTSLKRALSSTDFIYNIVEESEPQKALQQLTYQSFDVVLLDYLMPSVNGIELMLKLKKAPFVCDTAFIMVSNYADDELILDAINAGAQDVVLKEDVTPSQLKRSILQAKKRYELEQELYDSYRHMKKMAELDSLTGLYNRYHFEESLLQRIKTGLRHPSEITAVMLLDLDKFKHINDTYGHNVGDQLLVQVASRFKKVFRSNELFARLGGDEFAFACGQLKSLNEAKQIGNRLLGALAEPFNIDGHVIHSSASVGLAMFPVNGNTQTELMKCADIAMYRAKQHTIEKLCVYEDNMQAEILFKYKLETELRRASMEHDFELHYQPILKDNLIIGAEALVRWPQASMTQRPDEFIPVAEECGVIQKLGLWVFKQALKEMADYLNATGSDFMLSINVSPCQLTEPGFASSITSLIAQHDVSPECITLEITETALLNENVTTLENLKALHKFGLKIALDDFGTGYSSLSHLIKCPIHSVKIDRSIIDDSKSQHSMIKTMLAGVANMLQSLNMKIVAEGIETAEQASYCNQLNINYHQGYYYYKPMPRSALVNLIS</sequence>
<dbReference type="SUPFAM" id="SSF141868">
    <property type="entry name" value="EAL domain-like"/>
    <property type="match status" value="1"/>
</dbReference>
<dbReference type="SMART" id="SM00267">
    <property type="entry name" value="GGDEF"/>
    <property type="match status" value="1"/>
</dbReference>
<comment type="caution">
    <text evidence="5">The sequence shown here is derived from an EMBL/GenBank/DDBJ whole genome shotgun (WGS) entry which is preliminary data.</text>
</comment>
<dbReference type="InterPro" id="IPR001789">
    <property type="entry name" value="Sig_transdc_resp-reg_receiver"/>
</dbReference>
<evidence type="ECO:0000313" key="6">
    <source>
        <dbReference type="Proteomes" id="UP000256478"/>
    </source>
</evidence>
<dbReference type="PROSITE" id="PS50887">
    <property type="entry name" value="GGDEF"/>
    <property type="match status" value="1"/>
</dbReference>
<dbReference type="AlphaFoldDB" id="A0A3E0TW37"/>
<dbReference type="GO" id="GO:0000160">
    <property type="term" value="P:phosphorelay signal transduction system"/>
    <property type="evidence" value="ECO:0007669"/>
    <property type="project" value="InterPro"/>
</dbReference>
<feature type="domain" description="GGDEF" evidence="4">
    <location>
        <begin position="176"/>
        <end position="309"/>
    </location>
</feature>
<dbReference type="Gene3D" id="3.40.50.2300">
    <property type="match status" value="1"/>
</dbReference>
<dbReference type="EMBL" id="QUOU01000001">
    <property type="protein sequence ID" value="REL28664.1"/>
    <property type="molecule type" value="Genomic_DNA"/>
</dbReference>
<dbReference type="SMART" id="SM00052">
    <property type="entry name" value="EAL"/>
    <property type="match status" value="1"/>
</dbReference>
<dbReference type="Pfam" id="PF00072">
    <property type="entry name" value="Response_reg"/>
    <property type="match status" value="1"/>
</dbReference>
<evidence type="ECO:0000259" key="2">
    <source>
        <dbReference type="PROSITE" id="PS50110"/>
    </source>
</evidence>
<feature type="domain" description="EAL" evidence="3">
    <location>
        <begin position="318"/>
        <end position="567"/>
    </location>
</feature>
<dbReference type="InterPro" id="IPR001633">
    <property type="entry name" value="EAL_dom"/>
</dbReference>
<dbReference type="InterPro" id="IPR011006">
    <property type="entry name" value="CheY-like_superfamily"/>
</dbReference>
<name>A0A3E0TW37_9GAMM</name>
<dbReference type="NCBIfam" id="TIGR00254">
    <property type="entry name" value="GGDEF"/>
    <property type="match status" value="1"/>
</dbReference>
<dbReference type="PROSITE" id="PS50110">
    <property type="entry name" value="RESPONSE_REGULATORY"/>
    <property type="match status" value="1"/>
</dbReference>
<dbReference type="Pfam" id="PF00990">
    <property type="entry name" value="GGDEF"/>
    <property type="match status" value="1"/>
</dbReference>
<dbReference type="OrthoDB" id="9812358at2"/>
<dbReference type="InterPro" id="IPR052155">
    <property type="entry name" value="Biofilm_reg_signaling"/>
</dbReference>
<dbReference type="Gene3D" id="3.20.20.450">
    <property type="entry name" value="EAL domain"/>
    <property type="match status" value="1"/>
</dbReference>
<feature type="modified residue" description="4-aspartylphosphate" evidence="1">
    <location>
        <position position="57"/>
    </location>
</feature>
<dbReference type="InterPro" id="IPR000160">
    <property type="entry name" value="GGDEF_dom"/>
</dbReference>
<dbReference type="Proteomes" id="UP000256478">
    <property type="component" value="Unassembled WGS sequence"/>
</dbReference>
<dbReference type="PANTHER" id="PTHR44757">
    <property type="entry name" value="DIGUANYLATE CYCLASE DGCP"/>
    <property type="match status" value="1"/>
</dbReference>
<dbReference type="CDD" id="cd01949">
    <property type="entry name" value="GGDEF"/>
    <property type="match status" value="1"/>
</dbReference>
<dbReference type="Gene3D" id="3.30.70.270">
    <property type="match status" value="1"/>
</dbReference>
<accession>A0A3E0TW37</accession>
<gene>
    <name evidence="5" type="ORF">DXX93_20245</name>
</gene>
<dbReference type="InterPro" id="IPR029787">
    <property type="entry name" value="Nucleotide_cyclase"/>
</dbReference>
<dbReference type="CDD" id="cd01948">
    <property type="entry name" value="EAL"/>
    <property type="match status" value="1"/>
</dbReference>
<dbReference type="InterPro" id="IPR035919">
    <property type="entry name" value="EAL_sf"/>
</dbReference>
<evidence type="ECO:0000259" key="3">
    <source>
        <dbReference type="PROSITE" id="PS50883"/>
    </source>
</evidence>
<dbReference type="SMART" id="SM00448">
    <property type="entry name" value="REC"/>
    <property type="match status" value="1"/>
</dbReference>
<dbReference type="RefSeq" id="WP_116009693.1">
    <property type="nucleotide sequence ID" value="NZ_QUOU01000001.1"/>
</dbReference>
<dbReference type="CDD" id="cd00156">
    <property type="entry name" value="REC"/>
    <property type="match status" value="1"/>
</dbReference>
<feature type="domain" description="Response regulatory" evidence="2">
    <location>
        <begin position="6"/>
        <end position="124"/>
    </location>
</feature>
<organism evidence="5 6">
    <name type="scientific">Thalassotalea euphylliae</name>
    <dbReference type="NCBI Taxonomy" id="1655234"/>
    <lineage>
        <taxon>Bacteria</taxon>
        <taxon>Pseudomonadati</taxon>
        <taxon>Pseudomonadota</taxon>
        <taxon>Gammaproteobacteria</taxon>
        <taxon>Alteromonadales</taxon>
        <taxon>Colwelliaceae</taxon>
        <taxon>Thalassotalea</taxon>
    </lineage>
</organism>
<protein>
    <submittedName>
        <fullName evidence="5">EAL domain-containing protein</fullName>
    </submittedName>
</protein>
<dbReference type="Pfam" id="PF00563">
    <property type="entry name" value="EAL"/>
    <property type="match status" value="1"/>
</dbReference>
<dbReference type="InterPro" id="IPR043128">
    <property type="entry name" value="Rev_trsase/Diguanyl_cyclase"/>
</dbReference>
<proteinExistence type="predicted"/>
<evidence type="ECO:0000259" key="4">
    <source>
        <dbReference type="PROSITE" id="PS50887"/>
    </source>
</evidence>
<evidence type="ECO:0000313" key="5">
    <source>
        <dbReference type="EMBL" id="REL28664.1"/>
    </source>
</evidence>
<dbReference type="SUPFAM" id="SSF55073">
    <property type="entry name" value="Nucleotide cyclase"/>
    <property type="match status" value="1"/>
</dbReference>
<dbReference type="SUPFAM" id="SSF52172">
    <property type="entry name" value="CheY-like"/>
    <property type="match status" value="1"/>
</dbReference>
<keyword evidence="1" id="KW-0597">Phosphoprotein</keyword>
<evidence type="ECO:0000256" key="1">
    <source>
        <dbReference type="PROSITE-ProRule" id="PRU00169"/>
    </source>
</evidence>